<keyword evidence="3" id="KW-0732">Signal</keyword>
<keyword evidence="1" id="KW-0285">Flavoprotein</keyword>
<dbReference type="GO" id="GO:0005576">
    <property type="term" value="C:extracellular region"/>
    <property type="evidence" value="ECO:0007669"/>
    <property type="project" value="TreeGrafter"/>
</dbReference>
<dbReference type="Pfam" id="PF13450">
    <property type="entry name" value="NAD_binding_8"/>
    <property type="match status" value="1"/>
</dbReference>
<keyword evidence="6" id="KW-1185">Reference proteome</keyword>
<sequence>MARVLIVGAGLTGSLCAALLKKETARPLHLVVWDKAGDSGGRMTTANSPHNPQSTVDLGAQYITRTPHYAKKHQSFYDELLVHGILKPLTSPIEGMVMKEGDCNFVAPQGVSSIIKHYLKESGADIYFRQCVTQINLRDDKWEVFEEAGSPEQFDIVVLTMPIPEILHLQGDITNLISECQRQELESVSYSSRYALGLFYEAGVKIDVPWAGQYITSNPCIRFISIDNKKRNIASSEIGPSLVIHTTVPFGVTYLEHSIENVQKLIFQQLETILPGLPRPVATKCQKWRYSQALGENQFSCLLHLLEASHILRLEAPSSIFGAGNNLHVDKSKGAFLVTNAAANYPGQMTLHLKPFLVCGGDGFTQSNFDGCIASALCVLEALKNHI</sequence>
<dbReference type="Proteomes" id="UP000593571">
    <property type="component" value="Unassembled WGS sequence"/>
</dbReference>
<dbReference type="PANTHER" id="PTHR23357:SF1">
    <property type="entry name" value="RENALASE"/>
    <property type="match status" value="1"/>
</dbReference>
<dbReference type="GO" id="GO:0016651">
    <property type="term" value="F:oxidoreductase activity, acting on NAD(P)H"/>
    <property type="evidence" value="ECO:0007669"/>
    <property type="project" value="InterPro"/>
</dbReference>
<dbReference type="InterPro" id="IPR036188">
    <property type="entry name" value="FAD/NAD-bd_sf"/>
</dbReference>
<comment type="caution">
    <text evidence="5">The sequence shown here is derived from an EMBL/GenBank/DDBJ whole genome shotgun (WGS) entry which is preliminary data.</text>
</comment>
<evidence type="ECO:0000313" key="6">
    <source>
        <dbReference type="Proteomes" id="UP000593571"/>
    </source>
</evidence>
<evidence type="ECO:0000259" key="4">
    <source>
        <dbReference type="Pfam" id="PF01593"/>
    </source>
</evidence>
<feature type="signal peptide" evidence="3">
    <location>
        <begin position="1"/>
        <end position="17"/>
    </location>
</feature>
<evidence type="ECO:0000313" key="5">
    <source>
        <dbReference type="EMBL" id="KAF6458588.1"/>
    </source>
</evidence>
<organism evidence="5 6">
    <name type="scientific">Rousettus aegyptiacus</name>
    <name type="common">Egyptian fruit bat</name>
    <name type="synonym">Pteropus aegyptiacus</name>
    <dbReference type="NCBI Taxonomy" id="9407"/>
    <lineage>
        <taxon>Eukaryota</taxon>
        <taxon>Metazoa</taxon>
        <taxon>Chordata</taxon>
        <taxon>Craniata</taxon>
        <taxon>Vertebrata</taxon>
        <taxon>Euteleostomi</taxon>
        <taxon>Mammalia</taxon>
        <taxon>Eutheria</taxon>
        <taxon>Laurasiatheria</taxon>
        <taxon>Chiroptera</taxon>
        <taxon>Yinpterochiroptera</taxon>
        <taxon>Pteropodoidea</taxon>
        <taxon>Pteropodidae</taxon>
        <taxon>Rousettinae</taxon>
        <taxon>Rousettus</taxon>
    </lineage>
</organism>
<name>A0A7J8GFE6_ROUAE</name>
<proteinExistence type="predicted"/>
<feature type="domain" description="Amine oxidase" evidence="4">
    <location>
        <begin position="100"/>
        <end position="289"/>
    </location>
</feature>
<dbReference type="InterPro" id="IPR002937">
    <property type="entry name" value="Amino_oxidase"/>
</dbReference>
<reference evidence="5 6" key="1">
    <citation type="journal article" date="2020" name="Nature">
        <title>Six reference-quality genomes reveal evolution of bat adaptations.</title>
        <authorList>
            <person name="Jebb D."/>
            <person name="Huang Z."/>
            <person name="Pippel M."/>
            <person name="Hughes G.M."/>
            <person name="Lavrichenko K."/>
            <person name="Devanna P."/>
            <person name="Winkler S."/>
            <person name="Jermiin L.S."/>
            <person name="Skirmuntt E.C."/>
            <person name="Katzourakis A."/>
            <person name="Burkitt-Gray L."/>
            <person name="Ray D.A."/>
            <person name="Sullivan K.A.M."/>
            <person name="Roscito J.G."/>
            <person name="Kirilenko B.M."/>
            <person name="Davalos L.M."/>
            <person name="Corthals A.P."/>
            <person name="Power M.L."/>
            <person name="Jones G."/>
            <person name="Ransome R.D."/>
            <person name="Dechmann D.K.N."/>
            <person name="Locatelli A.G."/>
            <person name="Puechmaille S.J."/>
            <person name="Fedrigo O."/>
            <person name="Jarvis E.D."/>
            <person name="Hiller M."/>
            <person name="Vernes S.C."/>
            <person name="Myers E.W."/>
            <person name="Teeling E.C."/>
        </authorList>
    </citation>
    <scope>NUCLEOTIDE SEQUENCE [LARGE SCALE GENOMIC DNA]</scope>
    <source>
        <strain evidence="5">MRouAeg1</strain>
        <tissue evidence="5">Muscle</tissue>
    </source>
</reference>
<feature type="chain" id="PRO_5029814677" evidence="3">
    <location>
        <begin position="18"/>
        <end position="387"/>
    </location>
</feature>
<protein>
    <submittedName>
        <fullName evidence="5">Renalase, FAD dependent amine oxidase</fullName>
    </submittedName>
</protein>
<dbReference type="Pfam" id="PF01593">
    <property type="entry name" value="Amino_oxidase"/>
    <property type="match status" value="1"/>
</dbReference>
<accession>A0A7J8GFE6</accession>
<keyword evidence="2" id="KW-0274">FAD</keyword>
<dbReference type="InterPro" id="IPR040174">
    <property type="entry name" value="RNLS"/>
</dbReference>
<gene>
    <name evidence="5" type="ORF">HJG63_016844</name>
</gene>
<dbReference type="Gene3D" id="3.90.660.10">
    <property type="match status" value="1"/>
</dbReference>
<dbReference type="Gene3D" id="3.50.50.60">
    <property type="entry name" value="FAD/NAD(P)-binding domain"/>
    <property type="match status" value="2"/>
</dbReference>
<dbReference type="PANTHER" id="PTHR23357">
    <property type="entry name" value="RENALASE"/>
    <property type="match status" value="1"/>
</dbReference>
<evidence type="ECO:0000256" key="2">
    <source>
        <dbReference type="ARBA" id="ARBA00022827"/>
    </source>
</evidence>
<dbReference type="SUPFAM" id="SSF51905">
    <property type="entry name" value="FAD/NAD(P)-binding domain"/>
    <property type="match status" value="1"/>
</dbReference>
<evidence type="ECO:0000256" key="1">
    <source>
        <dbReference type="ARBA" id="ARBA00022630"/>
    </source>
</evidence>
<dbReference type="EMBL" id="JACASE010000006">
    <property type="protein sequence ID" value="KAF6458588.1"/>
    <property type="molecule type" value="Genomic_DNA"/>
</dbReference>
<evidence type="ECO:0000256" key="3">
    <source>
        <dbReference type="SAM" id="SignalP"/>
    </source>
</evidence>
<dbReference type="AlphaFoldDB" id="A0A7J8GFE6"/>